<dbReference type="SUPFAM" id="SSF48452">
    <property type="entry name" value="TPR-like"/>
    <property type="match status" value="1"/>
</dbReference>
<dbReference type="AlphaFoldDB" id="A0A3A3GG57"/>
<comment type="caution">
    <text evidence="4">The sequence shown here is derived from an EMBL/GenBank/DDBJ whole genome shotgun (WGS) entry which is preliminary data.</text>
</comment>
<evidence type="ECO:0000313" key="5">
    <source>
        <dbReference type="Proteomes" id="UP000266327"/>
    </source>
</evidence>
<keyword evidence="3" id="KW-1133">Transmembrane helix</keyword>
<keyword evidence="3" id="KW-0472">Membrane</keyword>
<dbReference type="RefSeq" id="WP_119784696.1">
    <property type="nucleotide sequence ID" value="NZ_QYUQ01000002.1"/>
</dbReference>
<accession>A0A3A3GG57</accession>
<dbReference type="Proteomes" id="UP000266327">
    <property type="component" value="Unassembled WGS sequence"/>
</dbReference>
<dbReference type="EMBL" id="QYUQ01000002">
    <property type="protein sequence ID" value="RJG01246.1"/>
    <property type="molecule type" value="Genomic_DNA"/>
</dbReference>
<dbReference type="Gene3D" id="1.25.40.10">
    <property type="entry name" value="Tetratricopeptide repeat domain"/>
    <property type="match status" value="2"/>
</dbReference>
<dbReference type="Pfam" id="PF14559">
    <property type="entry name" value="TPR_19"/>
    <property type="match status" value="1"/>
</dbReference>
<gene>
    <name evidence="4" type="ORF">D3878_06325</name>
</gene>
<dbReference type="InterPro" id="IPR019734">
    <property type="entry name" value="TPR_rpt"/>
</dbReference>
<organism evidence="4 5">
    <name type="scientific">Noviherbaspirillum sedimenti</name>
    <dbReference type="NCBI Taxonomy" id="2320865"/>
    <lineage>
        <taxon>Bacteria</taxon>
        <taxon>Pseudomonadati</taxon>
        <taxon>Pseudomonadota</taxon>
        <taxon>Betaproteobacteria</taxon>
        <taxon>Burkholderiales</taxon>
        <taxon>Oxalobacteraceae</taxon>
        <taxon>Noviherbaspirillum</taxon>
    </lineage>
</organism>
<proteinExistence type="predicted"/>
<evidence type="ECO:0000256" key="2">
    <source>
        <dbReference type="ARBA" id="ARBA00022803"/>
    </source>
</evidence>
<keyword evidence="5" id="KW-1185">Reference proteome</keyword>
<dbReference type="InterPro" id="IPR051685">
    <property type="entry name" value="Ycf3/AcsC/BcsC/TPR_MFPF"/>
</dbReference>
<evidence type="ECO:0000256" key="3">
    <source>
        <dbReference type="SAM" id="Phobius"/>
    </source>
</evidence>
<name>A0A3A3GG57_9BURK</name>
<dbReference type="Pfam" id="PF13181">
    <property type="entry name" value="TPR_8"/>
    <property type="match status" value="1"/>
</dbReference>
<dbReference type="PANTHER" id="PTHR44943:SF8">
    <property type="entry name" value="TPR REPEAT-CONTAINING PROTEIN MJ0263"/>
    <property type="match status" value="1"/>
</dbReference>
<keyword evidence="2" id="KW-0802">TPR repeat</keyword>
<feature type="transmembrane region" description="Helical" evidence="3">
    <location>
        <begin position="40"/>
        <end position="60"/>
    </location>
</feature>
<keyword evidence="1" id="KW-0677">Repeat</keyword>
<keyword evidence="3" id="KW-0812">Transmembrane</keyword>
<dbReference type="SMART" id="SM00028">
    <property type="entry name" value="TPR"/>
    <property type="match status" value="4"/>
</dbReference>
<reference evidence="5" key="1">
    <citation type="submission" date="2018-09" db="EMBL/GenBank/DDBJ databases">
        <authorList>
            <person name="Zhu H."/>
        </authorList>
    </citation>
    <scope>NUCLEOTIDE SEQUENCE [LARGE SCALE GENOMIC DNA]</scope>
    <source>
        <strain evidence="5">K1S02-23</strain>
    </source>
</reference>
<evidence type="ECO:0000313" key="4">
    <source>
        <dbReference type="EMBL" id="RJG01246.1"/>
    </source>
</evidence>
<dbReference type="OrthoDB" id="5406098at2"/>
<dbReference type="PANTHER" id="PTHR44943">
    <property type="entry name" value="CELLULOSE SYNTHASE OPERON PROTEIN C"/>
    <property type="match status" value="1"/>
</dbReference>
<evidence type="ECO:0000256" key="1">
    <source>
        <dbReference type="ARBA" id="ARBA00022737"/>
    </source>
</evidence>
<protein>
    <submittedName>
        <fullName evidence="4">Uncharacterized protein</fullName>
    </submittedName>
</protein>
<dbReference type="InterPro" id="IPR011990">
    <property type="entry name" value="TPR-like_helical_dom_sf"/>
</dbReference>
<sequence length="395" mass="41417">MSLINQMLQDLDARGTPAALGGVLHGQVRAVPQRGGVHPAWWLALLLACALCAGGLWVWIGRAAPAAVPQPRAALPLKIDMDLSTELRPSPLFESIPAAPASHQAAPAAAIVEPAVANAGAVAPLPTTPGIPPLAAVASVKGGQPVAVSPTAGERIVPTGPAGTAAATVATKDTAPARLAPLVVAPPAMPAVSATPAPLAKQVRELTPQQFAENDYRKASSLIQQGRTAEAIAALEQALRLDARHVAARQTLTALLIDSRRQDEAVRSLREGLQLDPAQTGLAMILARLQLERGELKPALQTLQRSLPHAADRADYLAFLAALLQRDGRHREAIEQYALALRKAPGNAVWWMGQGISLQAENRIPEAIDAYTRAKAGDGLSAELRAFVEEKLNSL</sequence>